<proteinExistence type="inferred from homology"/>
<dbReference type="EC" id="4.2.1.20" evidence="16"/>
<dbReference type="InterPro" id="IPR001468">
    <property type="entry name" value="Indole-3-GlycerolPSynthase_CS"/>
</dbReference>
<evidence type="ECO:0000256" key="10">
    <source>
        <dbReference type="ARBA" id="ARBA00022793"/>
    </source>
</evidence>
<dbReference type="OrthoDB" id="9766131at2"/>
<dbReference type="InterPro" id="IPR011060">
    <property type="entry name" value="RibuloseP-bd_barrel"/>
</dbReference>
<dbReference type="Gene3D" id="3.20.20.70">
    <property type="entry name" value="Aldolase class I"/>
    <property type="match status" value="1"/>
</dbReference>
<evidence type="ECO:0000256" key="12">
    <source>
        <dbReference type="ARBA" id="ARBA00022898"/>
    </source>
</evidence>
<evidence type="ECO:0000256" key="5">
    <source>
        <dbReference type="ARBA" id="ARBA00004733"/>
    </source>
</evidence>
<keyword evidence="10 17" id="KW-0210">Decarboxylase</keyword>
<dbReference type="SUPFAM" id="SSF51366">
    <property type="entry name" value="Ribulose-phoshate binding barrel"/>
    <property type="match status" value="1"/>
</dbReference>
<evidence type="ECO:0000256" key="3">
    <source>
        <dbReference type="ARBA" id="ARBA00002786"/>
    </source>
</evidence>
<name>A0A5J5L072_9MICC</name>
<dbReference type="PANTHER" id="PTHR48077">
    <property type="entry name" value="TRYPTOPHAN SYNTHASE-RELATED"/>
    <property type="match status" value="1"/>
</dbReference>
<evidence type="ECO:0000256" key="1">
    <source>
        <dbReference type="ARBA" id="ARBA00001633"/>
    </source>
</evidence>
<comment type="similarity">
    <text evidence="6 17">Belongs to the TrpC family.</text>
</comment>
<dbReference type="NCBIfam" id="NF001369">
    <property type="entry name" value="PRK00278.1-1"/>
    <property type="match status" value="1"/>
</dbReference>
<evidence type="ECO:0000259" key="18">
    <source>
        <dbReference type="Pfam" id="PF00218"/>
    </source>
</evidence>
<dbReference type="PANTHER" id="PTHR48077:SF3">
    <property type="entry name" value="TRYPTOPHAN SYNTHASE"/>
    <property type="match status" value="1"/>
</dbReference>
<keyword evidence="12 16" id="KW-0663">Pyridoxal phosphate</keyword>
<dbReference type="CDD" id="cd06446">
    <property type="entry name" value="Trp-synth_B"/>
    <property type="match status" value="1"/>
</dbReference>
<evidence type="ECO:0000256" key="13">
    <source>
        <dbReference type="ARBA" id="ARBA00023141"/>
    </source>
</evidence>
<keyword evidence="13 17" id="KW-0057">Aromatic amino acid biosynthesis</keyword>
<dbReference type="SUPFAM" id="SSF53686">
    <property type="entry name" value="Tryptophan synthase beta subunit-like PLP-dependent enzymes"/>
    <property type="match status" value="1"/>
</dbReference>
<evidence type="ECO:0000256" key="4">
    <source>
        <dbReference type="ARBA" id="ARBA00004696"/>
    </source>
</evidence>
<feature type="domain" description="Indole-3-glycerol phosphate synthase" evidence="18">
    <location>
        <begin position="17"/>
        <end position="267"/>
    </location>
</feature>
<comment type="subunit">
    <text evidence="8 16">Tetramer of two alpha and two beta chains.</text>
</comment>
<reference evidence="20 21" key="1">
    <citation type="submission" date="2019-05" db="EMBL/GenBank/DDBJ databases">
        <title>Kocuria coralli sp. nov., a novel actinobacterium isolated from coral reef seawater.</title>
        <authorList>
            <person name="Li J."/>
        </authorList>
    </citation>
    <scope>NUCLEOTIDE SEQUENCE [LARGE SCALE GENOMIC DNA]</scope>
    <source>
        <strain evidence="20 21">SCSIO 13007</strain>
    </source>
</reference>
<dbReference type="EMBL" id="SZWF01000003">
    <property type="protein sequence ID" value="KAA9395010.1"/>
    <property type="molecule type" value="Genomic_DNA"/>
</dbReference>
<evidence type="ECO:0000256" key="2">
    <source>
        <dbReference type="ARBA" id="ARBA00001933"/>
    </source>
</evidence>
<dbReference type="GO" id="GO:0004425">
    <property type="term" value="F:indole-3-glycerol-phosphate synthase activity"/>
    <property type="evidence" value="ECO:0007669"/>
    <property type="project" value="UniProtKB-UniRule"/>
</dbReference>
<dbReference type="AlphaFoldDB" id="A0A5J5L072"/>
<dbReference type="RefSeq" id="WP_158032935.1">
    <property type="nucleotide sequence ID" value="NZ_ML708612.1"/>
</dbReference>
<comment type="pathway">
    <text evidence="5 16">Amino-acid biosynthesis; L-tryptophan biosynthesis; L-tryptophan from chorismate: step 5/5.</text>
</comment>
<evidence type="ECO:0000256" key="16">
    <source>
        <dbReference type="HAMAP-Rule" id="MF_00133"/>
    </source>
</evidence>
<feature type="modified residue" description="N6-(pyridoxal phosphate)lysine" evidence="16">
    <location>
        <position position="379"/>
    </location>
</feature>
<dbReference type="Gene3D" id="3.40.50.1100">
    <property type="match status" value="2"/>
</dbReference>
<dbReference type="GO" id="GO:0004834">
    <property type="term" value="F:tryptophan synthase activity"/>
    <property type="evidence" value="ECO:0007669"/>
    <property type="project" value="UniProtKB-UniRule"/>
</dbReference>
<dbReference type="InterPro" id="IPR036052">
    <property type="entry name" value="TrpB-like_PALP_sf"/>
</dbReference>
<dbReference type="InterPro" id="IPR001926">
    <property type="entry name" value="TrpB-like_PALP"/>
</dbReference>
<evidence type="ECO:0000256" key="7">
    <source>
        <dbReference type="ARBA" id="ARBA00009982"/>
    </source>
</evidence>
<evidence type="ECO:0000313" key="21">
    <source>
        <dbReference type="Proteomes" id="UP000325957"/>
    </source>
</evidence>
<feature type="domain" description="Tryptophan synthase beta chain-like PALP" evidence="19">
    <location>
        <begin position="346"/>
        <end position="674"/>
    </location>
</feature>
<dbReference type="InterPro" id="IPR006653">
    <property type="entry name" value="Trp_synth_b_CS"/>
</dbReference>
<dbReference type="HAMAP" id="MF_00134_A">
    <property type="entry name" value="IGPS_A"/>
    <property type="match status" value="1"/>
</dbReference>
<dbReference type="Proteomes" id="UP000325957">
    <property type="component" value="Unassembled WGS sequence"/>
</dbReference>
<dbReference type="PROSITE" id="PS00168">
    <property type="entry name" value="TRP_SYNTHASE_BETA"/>
    <property type="match status" value="1"/>
</dbReference>
<protein>
    <recommendedName>
        <fullName evidence="16 17">Multifunctional fusion protein</fullName>
    </recommendedName>
    <domain>
        <recommendedName>
            <fullName evidence="17">Indole-3-glycerol phosphate synthase</fullName>
            <shortName evidence="17">IGPS</shortName>
            <ecNumber evidence="17">4.1.1.48</ecNumber>
        </recommendedName>
    </domain>
    <domain>
        <recommendedName>
            <fullName evidence="16">Tryptophan synthase beta chain</fullName>
            <ecNumber evidence="16">4.2.1.20</ecNumber>
        </recommendedName>
    </domain>
</protein>
<comment type="similarity">
    <text evidence="7 16">Belongs to the TrpB family.</text>
</comment>
<dbReference type="InterPro" id="IPR006654">
    <property type="entry name" value="Trp_synth_beta"/>
</dbReference>
<dbReference type="Pfam" id="PF00291">
    <property type="entry name" value="PALP"/>
    <property type="match status" value="1"/>
</dbReference>
<keyword evidence="11 17" id="KW-0822">Tryptophan biosynthesis</keyword>
<evidence type="ECO:0000256" key="14">
    <source>
        <dbReference type="ARBA" id="ARBA00023239"/>
    </source>
</evidence>
<dbReference type="FunFam" id="3.20.20.70:FF:000024">
    <property type="entry name" value="Indole-3-glycerol phosphate synthase"/>
    <property type="match status" value="1"/>
</dbReference>
<comment type="caution">
    <text evidence="20">The sequence shown here is derived from an EMBL/GenBank/DDBJ whole genome shotgun (WGS) entry which is preliminary data.</text>
</comment>
<dbReference type="Pfam" id="PF00218">
    <property type="entry name" value="IGPS"/>
    <property type="match status" value="1"/>
</dbReference>
<dbReference type="GO" id="GO:0005737">
    <property type="term" value="C:cytoplasm"/>
    <property type="evidence" value="ECO:0007669"/>
    <property type="project" value="TreeGrafter"/>
</dbReference>
<dbReference type="NCBIfam" id="NF001377">
    <property type="entry name" value="PRK00278.2-4"/>
    <property type="match status" value="1"/>
</dbReference>
<keyword evidence="9 17" id="KW-0028">Amino-acid biosynthesis</keyword>
<organism evidence="20 21">
    <name type="scientific">Kocuria coralli</name>
    <dbReference type="NCBI Taxonomy" id="1461025"/>
    <lineage>
        <taxon>Bacteria</taxon>
        <taxon>Bacillati</taxon>
        <taxon>Actinomycetota</taxon>
        <taxon>Actinomycetes</taxon>
        <taxon>Micrococcales</taxon>
        <taxon>Micrococcaceae</taxon>
        <taxon>Kocuria</taxon>
    </lineage>
</organism>
<evidence type="ECO:0000259" key="19">
    <source>
        <dbReference type="Pfam" id="PF00291"/>
    </source>
</evidence>
<keyword evidence="14 17" id="KW-0456">Lyase</keyword>
<evidence type="ECO:0000256" key="6">
    <source>
        <dbReference type="ARBA" id="ARBA00008737"/>
    </source>
</evidence>
<evidence type="ECO:0000256" key="17">
    <source>
        <dbReference type="HAMAP-Rule" id="MF_00134"/>
    </source>
</evidence>
<dbReference type="HAMAP" id="MF_00134_B">
    <property type="entry name" value="IGPS_B"/>
    <property type="match status" value="1"/>
</dbReference>
<sequence>MTQYTGAGRAETTGTVLDAIIAGVREDLAARQELIPLEEIKAAAAAAPAALDAVSALRGTHPDSLEVIAEVKRSSPSKGALAPIADPALLAAAYERGGAAVISVLTEARRFNGSLEDLDAVRAAVGIPVLRKDFTVDDYQIWEARAHGADLVLLIVAALDDETLRHFLELTRSLGMEALVETHTDEEVERARAVGAKIVGVNTRNLKTLEVDPDLFGRLAEKLPHDAVLVAESGVSSGEQVELYARHGADAVLTGEALVRAGDPTGTVTAFRTVGASARAAARAERTTGGHRWSEAPGPYFGEFGGRWMPESLIAALDQLEETFEKAKADVEFQQEFQRLSRDYANRPSLLTEAERFSEAVGCRVLLKREDLNHTGSHKINNVLGQALMAKRMGKHRLIAETGAGQHGVATATVAALMGMECVVYMGEEDTQRQALNVARMELLGATVVPVKNGSRTLKDAINEALRDWVASVDTTHYLLGTAAGAHPFPAMVRWFHQQIGDEARAQCLAQLGRLPDAVAACVGGGSNAIGIFHGFLDDESVELWGFEAGGDGLDTPRHAATISLGRPGVMHGARTYLMQDEDGQTIESHSISAGLDYPAVGPEHAHLSAAGRATYEAVTDSEAMDAFRLLCRTEGIIPAIESSHALAGAVKLGRRWRDELGEEAAAEKVVVVSLSGRGDKDVATAAKWFGMVSENHDEMDEEAQ</sequence>
<dbReference type="PROSITE" id="PS00614">
    <property type="entry name" value="IGPS"/>
    <property type="match status" value="1"/>
</dbReference>
<dbReference type="CDD" id="cd00331">
    <property type="entry name" value="IGPS"/>
    <property type="match status" value="1"/>
</dbReference>
<comment type="catalytic activity">
    <reaction evidence="1 17">
        <text>1-(2-carboxyphenylamino)-1-deoxy-D-ribulose 5-phosphate + H(+) = (1S,2R)-1-C-(indol-3-yl)glycerol 3-phosphate + CO2 + H2O</text>
        <dbReference type="Rhea" id="RHEA:23476"/>
        <dbReference type="ChEBI" id="CHEBI:15377"/>
        <dbReference type="ChEBI" id="CHEBI:15378"/>
        <dbReference type="ChEBI" id="CHEBI:16526"/>
        <dbReference type="ChEBI" id="CHEBI:58613"/>
        <dbReference type="ChEBI" id="CHEBI:58866"/>
        <dbReference type="EC" id="4.1.1.48"/>
    </reaction>
</comment>
<dbReference type="HAMAP" id="MF_00133">
    <property type="entry name" value="Trp_synth_beta"/>
    <property type="match status" value="1"/>
</dbReference>
<evidence type="ECO:0000256" key="9">
    <source>
        <dbReference type="ARBA" id="ARBA00022605"/>
    </source>
</evidence>
<dbReference type="InterPro" id="IPR013798">
    <property type="entry name" value="Indole-3-glycerol_P_synth_dom"/>
</dbReference>
<dbReference type="InterPro" id="IPR013785">
    <property type="entry name" value="Aldolase_TIM"/>
</dbReference>
<comment type="pathway">
    <text evidence="4 17">Amino-acid biosynthesis; L-tryptophan biosynthesis; L-tryptophan from chorismate: step 4/5.</text>
</comment>
<gene>
    <name evidence="16 20" type="primary">trpB</name>
    <name evidence="17" type="synonym">trpC</name>
    <name evidence="20" type="ORF">FCK90_03625</name>
</gene>
<dbReference type="FunFam" id="3.40.50.1100:FF:000001">
    <property type="entry name" value="Tryptophan synthase beta chain"/>
    <property type="match status" value="1"/>
</dbReference>
<evidence type="ECO:0000256" key="8">
    <source>
        <dbReference type="ARBA" id="ARBA00011270"/>
    </source>
</evidence>
<comment type="catalytic activity">
    <reaction evidence="15 16">
        <text>(1S,2R)-1-C-(indol-3-yl)glycerol 3-phosphate + L-serine = D-glyceraldehyde 3-phosphate + L-tryptophan + H2O</text>
        <dbReference type="Rhea" id="RHEA:10532"/>
        <dbReference type="ChEBI" id="CHEBI:15377"/>
        <dbReference type="ChEBI" id="CHEBI:33384"/>
        <dbReference type="ChEBI" id="CHEBI:57912"/>
        <dbReference type="ChEBI" id="CHEBI:58866"/>
        <dbReference type="ChEBI" id="CHEBI:59776"/>
        <dbReference type="EC" id="4.2.1.20"/>
    </reaction>
</comment>
<comment type="cofactor">
    <cofactor evidence="2 16">
        <name>pyridoxal 5'-phosphate</name>
        <dbReference type="ChEBI" id="CHEBI:597326"/>
    </cofactor>
</comment>
<evidence type="ECO:0000313" key="20">
    <source>
        <dbReference type="EMBL" id="KAA9395010.1"/>
    </source>
</evidence>
<dbReference type="EC" id="4.1.1.48" evidence="17"/>
<dbReference type="FunFam" id="3.40.50.1100:FF:000004">
    <property type="entry name" value="Tryptophan synthase beta chain"/>
    <property type="match status" value="1"/>
</dbReference>
<evidence type="ECO:0000256" key="11">
    <source>
        <dbReference type="ARBA" id="ARBA00022822"/>
    </source>
</evidence>
<keyword evidence="21" id="KW-1185">Reference proteome</keyword>
<accession>A0A5J5L072</accession>
<comment type="function">
    <text evidence="3 16">The beta subunit is responsible for the synthesis of L-tryptophan from indole and L-serine.</text>
</comment>
<dbReference type="InterPro" id="IPR023026">
    <property type="entry name" value="Trp_synth_beta/beta-like"/>
</dbReference>
<evidence type="ECO:0000256" key="15">
    <source>
        <dbReference type="ARBA" id="ARBA00049047"/>
    </source>
</evidence>
<dbReference type="NCBIfam" id="TIGR00263">
    <property type="entry name" value="trpB"/>
    <property type="match status" value="1"/>
</dbReference>
<dbReference type="UniPathway" id="UPA00035">
    <property type="reaction ID" value="UER00043"/>
</dbReference>